<reference evidence="2" key="1">
    <citation type="journal article" date="2015" name="Genome Med.">
        <title>Clinical metagenomic identification of Balamuthia mandrillaris encephalitis and assembly of the draft genome: the continuing case for reference genome sequencing.</title>
        <authorList>
            <person name="Greninger A.L."/>
            <person name="Messacar K."/>
            <person name="Dunnebacke T."/>
            <person name="Naccache S.N."/>
            <person name="Federman S."/>
            <person name="Bouquet J."/>
            <person name="Mirsky D."/>
            <person name="Nomura Y."/>
            <person name="Yagi S."/>
            <person name="Glaser C."/>
            <person name="Vollmer M."/>
            <person name="Press C.A."/>
            <person name="Klenschmidt-DeMasters B.K."/>
            <person name="Dominguez S.R."/>
            <person name="Chiu C.Y."/>
        </authorList>
    </citation>
    <scope>NUCLEOTIDE SEQUENCE</scope>
    <source>
        <strain evidence="2">V039</strain>
    </source>
</reference>
<feature type="transmembrane region" description="Helical" evidence="1">
    <location>
        <begin position="33"/>
        <end position="57"/>
    </location>
</feature>
<geneLocation type="mitochondrion" evidence="2"/>
<feature type="transmembrane region" description="Helical" evidence="1">
    <location>
        <begin position="109"/>
        <end position="134"/>
    </location>
</feature>
<keyword evidence="1" id="KW-1133">Transmembrane helix</keyword>
<evidence type="ECO:0000256" key="1">
    <source>
        <dbReference type="SAM" id="Phobius"/>
    </source>
</evidence>
<keyword evidence="2" id="KW-0496">Mitochondrion</keyword>
<name>A0A0K1HPA3_9EUKA</name>
<keyword evidence="1" id="KW-0472">Membrane</keyword>
<dbReference type="AlphaFoldDB" id="A0A0K1HPA3"/>
<sequence length="164" mass="18689">MWMTTTSKFNWQIYTILILFSPFLIFIEEDFSVILSVLLACVLSTTVFDLILEAVRVRILALLYKFKYLYAYVYGTVYLNLLVLFPQTLFLSAPYANQLVVGISSYYTLLYRAVVLFSLLVATADVCIVSRAFFLTTSLRPASKKVGVPFVSPTHKSVYFLLSL</sequence>
<evidence type="ECO:0000313" key="2">
    <source>
        <dbReference type="EMBL" id="AKT93904.1"/>
    </source>
</evidence>
<dbReference type="EMBL" id="KT175741">
    <property type="protein sequence ID" value="AKT93904.1"/>
    <property type="molecule type" value="Genomic_DNA"/>
</dbReference>
<organism evidence="2">
    <name type="scientific">Balamuthia mandrillaris</name>
    <dbReference type="NCBI Taxonomy" id="66527"/>
    <lineage>
        <taxon>Eukaryota</taxon>
        <taxon>Amoebozoa</taxon>
        <taxon>Discosea</taxon>
        <taxon>Longamoebia</taxon>
        <taxon>Centramoebida</taxon>
        <taxon>Balamuthiidae</taxon>
        <taxon>Balamuthia</taxon>
    </lineage>
</organism>
<proteinExistence type="predicted"/>
<accession>A0A0K1HPA3</accession>
<feature type="transmembrane region" description="Helical" evidence="1">
    <location>
        <begin position="69"/>
        <end position="89"/>
    </location>
</feature>
<feature type="transmembrane region" description="Helical" evidence="1">
    <location>
        <begin position="9"/>
        <end position="27"/>
    </location>
</feature>
<keyword evidence="1" id="KW-0812">Transmembrane</keyword>
<protein>
    <submittedName>
        <fullName evidence="2">Uncharacterized protein</fullName>
    </submittedName>
</protein>